<reference evidence="3 4" key="1">
    <citation type="submission" date="2019-06" db="EMBL/GenBank/DDBJ databases">
        <authorList>
            <person name="Rodrigo-Torres L."/>
            <person name="Arahal R. D."/>
            <person name="Lucena T."/>
        </authorList>
    </citation>
    <scope>NUCLEOTIDE SEQUENCE [LARGE SCALE GENOMIC DNA]</scope>
    <source>
        <strain evidence="3 4">SW08-7</strain>
    </source>
</reference>
<evidence type="ECO:0000256" key="1">
    <source>
        <dbReference type="SAM" id="MobiDB-lite"/>
    </source>
</evidence>
<dbReference type="Proteomes" id="UP001055303">
    <property type="component" value="Unassembled WGS sequence"/>
</dbReference>
<gene>
    <name evidence="2" type="ORF">IFDJLNFL_3311</name>
    <name evidence="3" type="ORF">MTDSW087_02327</name>
</gene>
<dbReference type="EMBL" id="BPQI01000099">
    <property type="protein sequence ID" value="GJD57410.1"/>
    <property type="molecule type" value="Genomic_DNA"/>
</dbReference>
<keyword evidence="5" id="KW-1185">Reference proteome</keyword>
<accession>A0A564FXN2</accession>
<evidence type="ECO:0000313" key="2">
    <source>
        <dbReference type="EMBL" id="GJD57410.1"/>
    </source>
</evidence>
<organism evidence="3 4">
    <name type="scientific">Methylobacterium dankookense</name>
    <dbReference type="NCBI Taxonomy" id="560405"/>
    <lineage>
        <taxon>Bacteria</taxon>
        <taxon>Pseudomonadati</taxon>
        <taxon>Pseudomonadota</taxon>
        <taxon>Alphaproteobacteria</taxon>
        <taxon>Hyphomicrobiales</taxon>
        <taxon>Methylobacteriaceae</taxon>
        <taxon>Methylobacterium</taxon>
    </lineage>
</organism>
<reference evidence="2" key="3">
    <citation type="submission" date="2021-08" db="EMBL/GenBank/DDBJ databases">
        <authorList>
            <person name="Tani A."/>
            <person name="Ola A."/>
            <person name="Ogura Y."/>
            <person name="Katsura K."/>
            <person name="Hayashi T."/>
        </authorList>
    </citation>
    <scope>NUCLEOTIDE SEQUENCE</scope>
    <source>
        <strain evidence="2">DSM 22415</strain>
    </source>
</reference>
<evidence type="ECO:0000313" key="5">
    <source>
        <dbReference type="Proteomes" id="UP001055303"/>
    </source>
</evidence>
<protein>
    <recommendedName>
        <fullName evidence="6">PilZ domain-containing protein</fullName>
    </recommendedName>
</protein>
<evidence type="ECO:0000313" key="4">
    <source>
        <dbReference type="Proteomes" id="UP000401717"/>
    </source>
</evidence>
<sequence length="116" mass="13030">MFVERRTLPRSSELRIAHLAFGNEVTPLSCLVWNVSPSSLLIEPLPENAVPAELRAIPACQRLDGPIRISRRAHGTFVVERLAGRDTDARIEAVRQPFRQPPIEPTIHHPRPSSRS</sequence>
<dbReference type="EMBL" id="CABFVH010000012">
    <property type="protein sequence ID" value="VUF12634.1"/>
    <property type="molecule type" value="Genomic_DNA"/>
</dbReference>
<dbReference type="RefSeq" id="WP_144763967.1">
    <property type="nucleotide sequence ID" value="NZ_BPQI01000099.1"/>
</dbReference>
<dbReference type="Proteomes" id="UP000401717">
    <property type="component" value="Unassembled WGS sequence"/>
</dbReference>
<evidence type="ECO:0008006" key="6">
    <source>
        <dbReference type="Google" id="ProtNLM"/>
    </source>
</evidence>
<reference evidence="2" key="2">
    <citation type="journal article" date="2021" name="Front. Microbiol.">
        <title>Comprehensive Comparative Genomics and Phenotyping of Methylobacterium Species.</title>
        <authorList>
            <person name="Alessa O."/>
            <person name="Ogura Y."/>
            <person name="Fujitani Y."/>
            <person name="Takami H."/>
            <person name="Hayashi T."/>
            <person name="Sahin N."/>
            <person name="Tani A."/>
        </authorList>
    </citation>
    <scope>NUCLEOTIDE SEQUENCE</scope>
    <source>
        <strain evidence="2">DSM 22415</strain>
    </source>
</reference>
<name>A0A564FXN2_9HYPH</name>
<dbReference type="AlphaFoldDB" id="A0A564FXN2"/>
<feature type="region of interest" description="Disordered" evidence="1">
    <location>
        <begin position="96"/>
        <end position="116"/>
    </location>
</feature>
<proteinExistence type="predicted"/>
<evidence type="ECO:0000313" key="3">
    <source>
        <dbReference type="EMBL" id="VUF12634.1"/>
    </source>
</evidence>